<dbReference type="GeneID" id="10542307"/>
<accession>E3K1Y4</accession>
<dbReference type="RefSeq" id="XP_003322772.2">
    <property type="nucleotide sequence ID" value="XM_003322724.2"/>
</dbReference>
<evidence type="ECO:0000313" key="3">
    <source>
        <dbReference type="Proteomes" id="UP000008783"/>
    </source>
</evidence>
<feature type="compositionally biased region" description="Polar residues" evidence="1">
    <location>
        <begin position="737"/>
        <end position="755"/>
    </location>
</feature>
<dbReference type="VEuPathDB" id="FungiDB:PGTG_04309"/>
<sequence length="849" mass="97037">MDVLITNPRILLKPPDHPTNQLIKATQELGQQAIQMSGQAEEASTSRGIYQDMSGHMKEEDRASTFTIDPQYHSMKFSELKEEQLDAVCFNGQYGKAHILQLQKLKSMIEGIDKAKKSWQDIYLKSYGSKEKFDEDRAKTEHLSDVIRGILADVYDKRNANREEYEWCQRKLFDICPGMEEPGSHQSSFIGSAKADRSSKPGSHQLGYPLRRIRVCLRNRSATKQERILLDLGRAEQAGFTFSQEVISLAEKIAGLAQLIVDPANNVLLSSGERKLLKRLESHTLSLRRQDHLIRMGDRFQELQKQDTLLGLTDPDDLGLILETLKELHSRERNSPFWTDEDEKLAKALKMISKDCGTNQWKSQQIVTEIRNQKAYKVLRGKGVATLTLEDVQLCRKLSKNLQNYHKSYQLDKVDELTEEETIKVKDLAKQYYWMKEKFWEPKNYDPIGTAIKAMENEVSSVEELSLRFLRTKETLDSSQKILSKKLERGIPIIRLQEDTATNTERGVYENEMKLPDNRKIKRVKKALQSADDLRLIERYTEADLARLFEETVYSTPLSEFWIWGNQRHKPSIIYPELHSLLSLAESSVLSFEERCKVVIYSGKIKAKLYWEADAPPVTVESLALKRLKFLHSQNMRTLDAHENLIYASLNGGLFGEIWHLKSKLKIKSLALEELLVQACKPTIEDQKLALKLSGPNVFLSELNHSEWATIVYLLPDEIMKLGRLCSTPSPEDANGKDTTQPHNIPSSNLQSSPSDPLLEKNDHASFFKNDRFSQTLVLIQNASDRMNLKPKATTFEDSNPAAFLLEESEKEASNLAKYSTYAAKILDLHAKLKSKVARTKISESGRTF</sequence>
<protein>
    <submittedName>
        <fullName evidence="2">Uncharacterized protein</fullName>
    </submittedName>
</protein>
<evidence type="ECO:0000256" key="1">
    <source>
        <dbReference type="SAM" id="MobiDB-lite"/>
    </source>
</evidence>
<reference key="1">
    <citation type="submission" date="2007-01" db="EMBL/GenBank/DDBJ databases">
        <title>The Genome Sequence of Puccinia graminis f. sp. tritici Strain CRL 75-36-700-3.</title>
        <authorList>
            <consortium name="The Broad Institute Genome Sequencing Platform"/>
            <person name="Birren B."/>
            <person name="Lander E."/>
            <person name="Galagan J."/>
            <person name="Nusbaum C."/>
            <person name="Devon K."/>
            <person name="Cuomo C."/>
            <person name="Jaffe D."/>
            <person name="Butler J."/>
            <person name="Alvarez P."/>
            <person name="Gnerre S."/>
            <person name="Grabherr M."/>
            <person name="Mauceli E."/>
            <person name="Brockman W."/>
            <person name="Young S."/>
            <person name="LaButti K."/>
            <person name="Sykes S."/>
            <person name="DeCaprio D."/>
            <person name="Crawford M."/>
            <person name="Koehrsen M."/>
            <person name="Engels R."/>
            <person name="Montgomery P."/>
            <person name="Pearson M."/>
            <person name="Howarth C."/>
            <person name="Larson L."/>
            <person name="White J."/>
            <person name="Zeng Q."/>
            <person name="Kodira C."/>
            <person name="Yandava C."/>
            <person name="Alvarado L."/>
            <person name="O'Leary S."/>
            <person name="Szabo L."/>
            <person name="Dean R."/>
            <person name="Schein J."/>
        </authorList>
    </citation>
    <scope>NUCLEOTIDE SEQUENCE</scope>
    <source>
        <strain>CRL 75-36-700-3</strain>
    </source>
</reference>
<dbReference type="AlphaFoldDB" id="E3K1Y4"/>
<name>E3K1Y4_PUCGT</name>
<feature type="region of interest" description="Disordered" evidence="1">
    <location>
        <begin position="726"/>
        <end position="756"/>
    </location>
</feature>
<dbReference type="OrthoDB" id="2497898at2759"/>
<organism evidence="2 3">
    <name type="scientific">Puccinia graminis f. sp. tritici (strain CRL 75-36-700-3 / race SCCL)</name>
    <name type="common">Black stem rust fungus</name>
    <dbReference type="NCBI Taxonomy" id="418459"/>
    <lineage>
        <taxon>Eukaryota</taxon>
        <taxon>Fungi</taxon>
        <taxon>Dikarya</taxon>
        <taxon>Basidiomycota</taxon>
        <taxon>Pucciniomycotina</taxon>
        <taxon>Pucciniomycetes</taxon>
        <taxon>Pucciniales</taxon>
        <taxon>Pucciniaceae</taxon>
        <taxon>Puccinia</taxon>
    </lineage>
</organism>
<gene>
    <name evidence="2" type="ORF">PGTG_04309</name>
</gene>
<dbReference type="Proteomes" id="UP000008783">
    <property type="component" value="Unassembled WGS sequence"/>
</dbReference>
<reference evidence="3" key="2">
    <citation type="journal article" date="2011" name="Proc. Natl. Acad. Sci. U.S.A.">
        <title>Obligate biotrophy features unraveled by the genomic analysis of rust fungi.</title>
        <authorList>
            <person name="Duplessis S."/>
            <person name="Cuomo C.A."/>
            <person name="Lin Y.-C."/>
            <person name="Aerts A."/>
            <person name="Tisserant E."/>
            <person name="Veneault-Fourrey C."/>
            <person name="Joly D.L."/>
            <person name="Hacquard S."/>
            <person name="Amselem J."/>
            <person name="Cantarel B.L."/>
            <person name="Chiu R."/>
            <person name="Coutinho P.M."/>
            <person name="Feau N."/>
            <person name="Field M."/>
            <person name="Frey P."/>
            <person name="Gelhaye E."/>
            <person name="Goldberg J."/>
            <person name="Grabherr M.G."/>
            <person name="Kodira C.D."/>
            <person name="Kohler A."/>
            <person name="Kuees U."/>
            <person name="Lindquist E.A."/>
            <person name="Lucas S.M."/>
            <person name="Mago R."/>
            <person name="Mauceli E."/>
            <person name="Morin E."/>
            <person name="Murat C."/>
            <person name="Pangilinan J.L."/>
            <person name="Park R."/>
            <person name="Pearson M."/>
            <person name="Quesneville H."/>
            <person name="Rouhier N."/>
            <person name="Sakthikumar S."/>
            <person name="Salamov A.A."/>
            <person name="Schmutz J."/>
            <person name="Selles B."/>
            <person name="Shapiro H."/>
            <person name="Tanguay P."/>
            <person name="Tuskan G.A."/>
            <person name="Henrissat B."/>
            <person name="Van de Peer Y."/>
            <person name="Rouze P."/>
            <person name="Ellis J.G."/>
            <person name="Dodds P.N."/>
            <person name="Schein J.E."/>
            <person name="Zhong S."/>
            <person name="Hamelin R.C."/>
            <person name="Grigoriev I.V."/>
            <person name="Szabo L.J."/>
            <person name="Martin F."/>
        </authorList>
    </citation>
    <scope>NUCLEOTIDE SEQUENCE [LARGE SCALE GENOMIC DNA]</scope>
    <source>
        <strain evidence="3">CRL 75-36-700-3 / race SCCL</strain>
    </source>
</reference>
<dbReference type="EMBL" id="DS178270">
    <property type="protein sequence ID" value="EFP78353.2"/>
    <property type="molecule type" value="Genomic_DNA"/>
</dbReference>
<evidence type="ECO:0000313" key="2">
    <source>
        <dbReference type="EMBL" id="EFP78353.2"/>
    </source>
</evidence>
<dbReference type="KEGG" id="pgr:PGTG_04309"/>
<dbReference type="InParanoid" id="E3K1Y4"/>
<dbReference type="HOGENOM" id="CLU_355702_0_0_1"/>
<proteinExistence type="predicted"/>
<keyword evidence="3" id="KW-1185">Reference proteome</keyword>